<keyword evidence="9" id="KW-1185">Reference proteome</keyword>
<keyword evidence="2" id="KW-0805">Transcription regulation</keyword>
<dbReference type="RefSeq" id="WP_073433837.1">
    <property type="nucleotide sequence ID" value="NZ_BJXU01000103.1"/>
</dbReference>
<reference evidence="7 8" key="1">
    <citation type="submission" date="2016-11" db="EMBL/GenBank/DDBJ databases">
        <authorList>
            <person name="Jaros S."/>
            <person name="Januszkiewicz K."/>
            <person name="Wedrychowicz H."/>
        </authorList>
    </citation>
    <scope>NUCLEOTIDE SEQUENCE [LARGE SCALE GENOMIC DNA]</scope>
    <source>
        <strain evidence="7 8">DSM 4740</strain>
    </source>
</reference>
<evidence type="ECO:0000313" key="8">
    <source>
        <dbReference type="Proteomes" id="UP000184123"/>
    </source>
</evidence>
<dbReference type="GO" id="GO:0003677">
    <property type="term" value="F:DNA binding"/>
    <property type="evidence" value="ECO:0007669"/>
    <property type="project" value="UniProtKB-KW"/>
</dbReference>
<dbReference type="GO" id="GO:0003700">
    <property type="term" value="F:DNA-binding transcription factor activity"/>
    <property type="evidence" value="ECO:0007669"/>
    <property type="project" value="InterPro"/>
</dbReference>
<dbReference type="Proteomes" id="UP000184123">
    <property type="component" value="Unassembled WGS sequence"/>
</dbReference>
<dbReference type="SMART" id="SM00422">
    <property type="entry name" value="HTH_MERR"/>
    <property type="match status" value="1"/>
</dbReference>
<dbReference type="AlphaFoldDB" id="A0A1M7BXC4"/>
<dbReference type="STRING" id="44933.SAMN05660971_00884"/>
<dbReference type="InterPro" id="IPR009061">
    <property type="entry name" value="DNA-bd_dom_put_sf"/>
</dbReference>
<dbReference type="OrthoDB" id="9808480at2"/>
<keyword evidence="4" id="KW-0804">Transcription</keyword>
<dbReference type="SUPFAM" id="SSF46955">
    <property type="entry name" value="Putative DNA-binding domain"/>
    <property type="match status" value="1"/>
</dbReference>
<evidence type="ECO:0000256" key="3">
    <source>
        <dbReference type="ARBA" id="ARBA00023125"/>
    </source>
</evidence>
<dbReference type="InterPro" id="IPR000551">
    <property type="entry name" value="MerR-type_HTH_dom"/>
</dbReference>
<evidence type="ECO:0000259" key="5">
    <source>
        <dbReference type="PROSITE" id="PS50937"/>
    </source>
</evidence>
<dbReference type="PANTHER" id="PTHR30204">
    <property type="entry name" value="REDOX-CYCLING DRUG-SENSING TRANSCRIPTIONAL ACTIVATOR SOXR"/>
    <property type="match status" value="1"/>
</dbReference>
<dbReference type="InterPro" id="IPR047057">
    <property type="entry name" value="MerR_fam"/>
</dbReference>
<evidence type="ECO:0000256" key="4">
    <source>
        <dbReference type="ARBA" id="ARBA00023163"/>
    </source>
</evidence>
<protein>
    <submittedName>
        <fullName evidence="7">DNA-binding transcriptional regulator, MerR family</fullName>
    </submittedName>
    <submittedName>
        <fullName evidence="6">MerR family transcriptional regulator</fullName>
    </submittedName>
</protein>
<gene>
    <name evidence="6" type="ORF">HCU01_26190</name>
    <name evidence="7" type="ORF">SAMN05660971_00884</name>
</gene>
<evidence type="ECO:0000313" key="7">
    <source>
        <dbReference type="EMBL" id="SHL59630.1"/>
    </source>
</evidence>
<evidence type="ECO:0000256" key="1">
    <source>
        <dbReference type="ARBA" id="ARBA00022491"/>
    </source>
</evidence>
<dbReference type="PROSITE" id="PS50937">
    <property type="entry name" value="HTH_MERR_2"/>
    <property type="match status" value="1"/>
</dbReference>
<dbReference type="CDD" id="cd01282">
    <property type="entry name" value="HTH_MerR-like_sg3"/>
    <property type="match status" value="1"/>
</dbReference>
<feature type="domain" description="HTH merR-type" evidence="5">
    <location>
        <begin position="1"/>
        <end position="68"/>
    </location>
</feature>
<accession>A0A1M7BXC4</accession>
<dbReference type="EMBL" id="FRCA01000002">
    <property type="protein sequence ID" value="SHL59630.1"/>
    <property type="molecule type" value="Genomic_DNA"/>
</dbReference>
<organism evidence="7 8">
    <name type="scientific">Halomonas cupida</name>
    <dbReference type="NCBI Taxonomy" id="44933"/>
    <lineage>
        <taxon>Bacteria</taxon>
        <taxon>Pseudomonadati</taxon>
        <taxon>Pseudomonadota</taxon>
        <taxon>Gammaproteobacteria</taxon>
        <taxon>Oceanospirillales</taxon>
        <taxon>Halomonadaceae</taxon>
        <taxon>Halomonas</taxon>
    </lineage>
</organism>
<dbReference type="PROSITE" id="PS00552">
    <property type="entry name" value="HTH_MERR_1"/>
    <property type="match status" value="1"/>
</dbReference>
<proteinExistence type="predicted"/>
<dbReference type="Proteomes" id="UP000321726">
    <property type="component" value="Unassembled WGS sequence"/>
</dbReference>
<keyword evidence="3 7" id="KW-0238">DNA-binding</keyword>
<evidence type="ECO:0000313" key="6">
    <source>
        <dbReference type="EMBL" id="GEN24670.1"/>
    </source>
</evidence>
<dbReference type="PANTHER" id="PTHR30204:SF69">
    <property type="entry name" value="MERR-FAMILY TRANSCRIPTIONAL REGULATOR"/>
    <property type="match status" value="1"/>
</dbReference>
<sequence>MKIGELSKRTGVSIRMLRYYETEGLLKPQRMASGYRDYDAGEVRTVERIKLLGSAGMTLATIREFLPCVRGEGPVFEPCDELRNVLHEQIRLAEQKAERLAKSRRVLESFLAEVEQGSSAVKY</sequence>
<reference evidence="6 9" key="2">
    <citation type="submission" date="2019-07" db="EMBL/GenBank/DDBJ databases">
        <title>Whole genome shotgun sequence of Halomonas cupida NBRC 102219.</title>
        <authorList>
            <person name="Hosoyama A."/>
            <person name="Uohara A."/>
            <person name="Ohji S."/>
            <person name="Ichikawa N."/>
        </authorList>
    </citation>
    <scope>NUCLEOTIDE SEQUENCE [LARGE SCALE GENOMIC DNA]</scope>
    <source>
        <strain evidence="6 9">NBRC 102219</strain>
    </source>
</reference>
<dbReference type="PRINTS" id="PR00040">
    <property type="entry name" value="HTHMERR"/>
</dbReference>
<evidence type="ECO:0000256" key="2">
    <source>
        <dbReference type="ARBA" id="ARBA00023015"/>
    </source>
</evidence>
<dbReference type="EMBL" id="BJXU01000103">
    <property type="protein sequence ID" value="GEN24670.1"/>
    <property type="molecule type" value="Genomic_DNA"/>
</dbReference>
<name>A0A1M7BXC4_9GAMM</name>
<dbReference type="Pfam" id="PF13411">
    <property type="entry name" value="MerR_1"/>
    <property type="match status" value="1"/>
</dbReference>
<keyword evidence="1" id="KW-0678">Repressor</keyword>
<evidence type="ECO:0000313" key="9">
    <source>
        <dbReference type="Proteomes" id="UP000321726"/>
    </source>
</evidence>
<dbReference type="Gene3D" id="1.10.1660.10">
    <property type="match status" value="1"/>
</dbReference>